<proteinExistence type="predicted"/>
<evidence type="ECO:0000256" key="1">
    <source>
        <dbReference type="SAM" id="MobiDB-lite"/>
    </source>
</evidence>
<evidence type="ECO:0000313" key="4">
    <source>
        <dbReference type="Proteomes" id="UP001500804"/>
    </source>
</evidence>
<dbReference type="CDD" id="cd12797">
    <property type="entry name" value="M23_peptidase"/>
    <property type="match status" value="1"/>
</dbReference>
<name>A0ABP9P4J0_9PSEU</name>
<keyword evidence="4" id="KW-1185">Reference proteome</keyword>
<comment type="caution">
    <text evidence="3">The sequence shown here is derived from an EMBL/GenBank/DDBJ whole genome shotgun (WGS) entry which is preliminary data.</text>
</comment>
<dbReference type="Gene3D" id="2.70.70.10">
    <property type="entry name" value="Glucose Permease (Domain IIA)"/>
    <property type="match status" value="1"/>
</dbReference>
<dbReference type="PANTHER" id="PTHR21666:SF270">
    <property type="entry name" value="MUREIN HYDROLASE ACTIVATOR ENVC"/>
    <property type="match status" value="1"/>
</dbReference>
<dbReference type="InterPro" id="IPR050570">
    <property type="entry name" value="Cell_wall_metabolism_enzyme"/>
</dbReference>
<evidence type="ECO:0000313" key="3">
    <source>
        <dbReference type="EMBL" id="GAA5140681.1"/>
    </source>
</evidence>
<dbReference type="Pfam" id="PF01551">
    <property type="entry name" value="Peptidase_M23"/>
    <property type="match status" value="1"/>
</dbReference>
<dbReference type="InterPro" id="IPR016047">
    <property type="entry name" value="M23ase_b-sheet_dom"/>
</dbReference>
<accession>A0ABP9P4J0</accession>
<dbReference type="PANTHER" id="PTHR21666">
    <property type="entry name" value="PEPTIDASE-RELATED"/>
    <property type="match status" value="1"/>
</dbReference>
<dbReference type="SUPFAM" id="SSF51261">
    <property type="entry name" value="Duplicated hybrid motif"/>
    <property type="match status" value="1"/>
</dbReference>
<dbReference type="EMBL" id="BAABJO010000049">
    <property type="protein sequence ID" value="GAA5140681.1"/>
    <property type="molecule type" value="Genomic_DNA"/>
</dbReference>
<sequence length="284" mass="29310">MARHRSPSGAQADDPGRTTPLRVVDVPGVHRLPAPPAASVRGRATVAAVAAGAVVAGGQTAATTFFDSAHAVAALQPVAQVKDAPADATTASLEGAIGGDQLLPDPLAVDALDPASQVDVQNLAKAVDIGRELAQQAAKVEAALAGGAPEAFLYGESVYVMPAVGHLTSLFGSRWGTSHQGIDIAGPIGTPIYALTDGVVEEAGPATGFGLWVVLRHTDGTQSVYGHVNRMFVDEGERVKAGEKIAEIGNRGYSTGPHLHLEIWSADGTKINPSPWLRKRGIEY</sequence>
<feature type="domain" description="M23ase beta-sheet core" evidence="2">
    <location>
        <begin position="178"/>
        <end position="273"/>
    </location>
</feature>
<evidence type="ECO:0000259" key="2">
    <source>
        <dbReference type="Pfam" id="PF01551"/>
    </source>
</evidence>
<organism evidence="3 4">
    <name type="scientific">Pseudonocardia adelaidensis</name>
    <dbReference type="NCBI Taxonomy" id="648754"/>
    <lineage>
        <taxon>Bacteria</taxon>
        <taxon>Bacillati</taxon>
        <taxon>Actinomycetota</taxon>
        <taxon>Actinomycetes</taxon>
        <taxon>Pseudonocardiales</taxon>
        <taxon>Pseudonocardiaceae</taxon>
        <taxon>Pseudonocardia</taxon>
    </lineage>
</organism>
<dbReference type="InterPro" id="IPR011055">
    <property type="entry name" value="Dup_hybrid_motif"/>
</dbReference>
<protein>
    <submittedName>
        <fullName evidence="3">M23 family metallopeptidase</fullName>
    </submittedName>
</protein>
<reference evidence="4" key="1">
    <citation type="journal article" date="2019" name="Int. J. Syst. Evol. Microbiol.">
        <title>The Global Catalogue of Microorganisms (GCM) 10K type strain sequencing project: providing services to taxonomists for standard genome sequencing and annotation.</title>
        <authorList>
            <consortium name="The Broad Institute Genomics Platform"/>
            <consortium name="The Broad Institute Genome Sequencing Center for Infectious Disease"/>
            <person name="Wu L."/>
            <person name="Ma J."/>
        </authorList>
    </citation>
    <scope>NUCLEOTIDE SEQUENCE [LARGE SCALE GENOMIC DNA]</scope>
    <source>
        <strain evidence="4">JCM 18302</strain>
    </source>
</reference>
<gene>
    <name evidence="3" type="ORF">GCM10023320_78610</name>
</gene>
<dbReference type="Proteomes" id="UP001500804">
    <property type="component" value="Unassembled WGS sequence"/>
</dbReference>
<feature type="region of interest" description="Disordered" evidence="1">
    <location>
        <begin position="1"/>
        <end position="21"/>
    </location>
</feature>